<evidence type="ECO:0000313" key="14">
    <source>
        <dbReference type="EMBL" id="AEC01881.1"/>
    </source>
</evidence>
<dbReference type="PANTHER" id="PTHR43024">
    <property type="entry name" value="UDP-N-ACETYLMURAMOYL-TRIPEPTIDE--D-ALANYL-D-ALANINE LIGASE"/>
    <property type="match status" value="1"/>
</dbReference>
<dbReference type="Pfam" id="PF01225">
    <property type="entry name" value="Mur_ligase"/>
    <property type="match status" value="1"/>
</dbReference>
<keyword evidence="2 14" id="KW-0436">Ligase</keyword>
<reference evidence="15" key="1">
    <citation type="submission" date="2011-04" db="EMBL/GenBank/DDBJ databases">
        <title>The complete genome of Spirochaeta coccoides DSM 17374.</title>
        <authorList>
            <person name="Lucas S."/>
            <person name="Copeland A."/>
            <person name="Lapidus A."/>
            <person name="Bruce D."/>
            <person name="Goodwin L."/>
            <person name="Pitluck S."/>
            <person name="Peters L."/>
            <person name="Kyrpides N."/>
            <person name="Mavromatis K."/>
            <person name="Pagani I."/>
            <person name="Ivanova N."/>
            <person name="Ovchinnikova G."/>
            <person name="Lu M."/>
            <person name="Detter J.C."/>
            <person name="Tapia R."/>
            <person name="Han C."/>
            <person name="Land M."/>
            <person name="Hauser L."/>
            <person name="Markowitz V."/>
            <person name="Cheng J.-F."/>
            <person name="Hugenholtz P."/>
            <person name="Woyke T."/>
            <person name="Wu D."/>
            <person name="Spring S."/>
            <person name="Schroeder M."/>
            <person name="Brambilla E."/>
            <person name="Klenk H.-P."/>
            <person name="Eisen J.A."/>
        </authorList>
    </citation>
    <scope>NUCLEOTIDE SEQUENCE [LARGE SCALE GENOMIC DNA]</scope>
    <source>
        <strain evidence="15">ATCC BAA-1237 / DSM 17374 / SPN1</strain>
    </source>
</reference>
<dbReference type="STRING" id="760011.Spico_0653"/>
<gene>
    <name evidence="14" type="ordered locus">Spico_0653</name>
</gene>
<dbReference type="GO" id="GO:0051301">
    <property type="term" value="P:cell division"/>
    <property type="evidence" value="ECO:0007669"/>
    <property type="project" value="UniProtKB-KW"/>
</dbReference>
<name>F4GKW8_PARC1</name>
<dbReference type="OrthoDB" id="9801978at2"/>
<accession>F4GKW8</accession>
<dbReference type="GO" id="GO:0047480">
    <property type="term" value="F:UDP-N-acetylmuramoyl-tripeptide-D-alanyl-D-alanine ligase activity"/>
    <property type="evidence" value="ECO:0007669"/>
    <property type="project" value="UniProtKB-EC"/>
</dbReference>
<feature type="domain" description="Mur ligase C-terminal" evidence="12">
    <location>
        <begin position="327"/>
        <end position="451"/>
    </location>
</feature>
<comment type="pathway">
    <text evidence="10">Cell wall biogenesis; peptidoglycan biosynthesis.</text>
</comment>
<protein>
    <recommendedName>
        <fullName evidence="10">UDP-N-acetylmuramoyl-tripeptide--D-alanyl-D-alanine ligase</fullName>
        <ecNumber evidence="10">6.3.2.10</ecNumber>
    </recommendedName>
</protein>
<dbReference type="EC" id="6.3.2.10" evidence="10"/>
<evidence type="ECO:0000256" key="10">
    <source>
        <dbReference type="RuleBase" id="RU004136"/>
    </source>
</evidence>
<dbReference type="InterPro" id="IPR036615">
    <property type="entry name" value="Mur_ligase_C_dom_sf"/>
</dbReference>
<dbReference type="InterPro" id="IPR036565">
    <property type="entry name" value="Mur-like_cat_sf"/>
</dbReference>
<dbReference type="RefSeq" id="WP_013739277.1">
    <property type="nucleotide sequence ID" value="NC_015436.1"/>
</dbReference>
<proteinExistence type="predicted"/>
<dbReference type="InterPro" id="IPR035911">
    <property type="entry name" value="MurE/MurF_N"/>
</dbReference>
<organism evidence="14 15">
    <name type="scientific">Parasphaerochaeta coccoides (strain ATCC BAA-1237 / DSM 17374 / SPN1)</name>
    <name type="common">Sphaerochaeta coccoides</name>
    <dbReference type="NCBI Taxonomy" id="760011"/>
    <lineage>
        <taxon>Bacteria</taxon>
        <taxon>Pseudomonadati</taxon>
        <taxon>Spirochaetota</taxon>
        <taxon>Spirochaetia</taxon>
        <taxon>Spirochaetales</taxon>
        <taxon>Sphaerochaetaceae</taxon>
        <taxon>Parasphaerochaeta</taxon>
    </lineage>
</organism>
<dbReference type="NCBIfam" id="TIGR01143">
    <property type="entry name" value="murF"/>
    <property type="match status" value="1"/>
</dbReference>
<evidence type="ECO:0000256" key="7">
    <source>
        <dbReference type="ARBA" id="ARBA00022984"/>
    </source>
</evidence>
<evidence type="ECO:0000256" key="8">
    <source>
        <dbReference type="ARBA" id="ARBA00023306"/>
    </source>
</evidence>
<dbReference type="Pfam" id="PF02875">
    <property type="entry name" value="Mur_ligase_C"/>
    <property type="match status" value="1"/>
</dbReference>
<dbReference type="Pfam" id="PF08245">
    <property type="entry name" value="Mur_ligase_M"/>
    <property type="match status" value="1"/>
</dbReference>
<evidence type="ECO:0000259" key="11">
    <source>
        <dbReference type="Pfam" id="PF01225"/>
    </source>
</evidence>
<dbReference type="GO" id="GO:0005524">
    <property type="term" value="F:ATP binding"/>
    <property type="evidence" value="ECO:0007669"/>
    <property type="project" value="UniProtKB-KW"/>
</dbReference>
<dbReference type="GO" id="GO:0008766">
    <property type="term" value="F:UDP-N-acetylmuramoylalanyl-D-glutamyl-2,6-diaminopimelate-D-alanyl-D-alanine ligase activity"/>
    <property type="evidence" value="ECO:0007669"/>
    <property type="project" value="RHEA"/>
</dbReference>
<comment type="catalytic activity">
    <reaction evidence="10">
        <text>D-alanyl-D-alanine + UDP-N-acetyl-alpha-D-muramoyl-L-alanyl-gamma-D-glutamyl-meso-2,6-diaminopimelate + ATP = UDP-N-acetyl-alpha-D-muramoyl-L-alanyl-gamma-D-glutamyl-meso-2,6-diaminopimeloyl-D-alanyl-D-alanine + ADP + phosphate + H(+)</text>
        <dbReference type="Rhea" id="RHEA:28374"/>
        <dbReference type="ChEBI" id="CHEBI:15378"/>
        <dbReference type="ChEBI" id="CHEBI:30616"/>
        <dbReference type="ChEBI" id="CHEBI:43474"/>
        <dbReference type="ChEBI" id="CHEBI:57822"/>
        <dbReference type="ChEBI" id="CHEBI:61386"/>
        <dbReference type="ChEBI" id="CHEBI:83905"/>
        <dbReference type="ChEBI" id="CHEBI:456216"/>
        <dbReference type="EC" id="6.3.2.10"/>
    </reaction>
</comment>
<dbReference type="AlphaFoldDB" id="F4GKW8"/>
<keyword evidence="7 10" id="KW-0573">Peptidoglycan synthesis</keyword>
<dbReference type="InterPro" id="IPR000713">
    <property type="entry name" value="Mur_ligase_N"/>
</dbReference>
<keyword evidence="3 10" id="KW-0132">Cell division</keyword>
<dbReference type="PANTHER" id="PTHR43024:SF1">
    <property type="entry name" value="UDP-N-ACETYLMURAMOYL-TRIPEPTIDE--D-ALANYL-D-ALANINE LIGASE"/>
    <property type="match status" value="1"/>
</dbReference>
<dbReference type="GO" id="GO:0009252">
    <property type="term" value="P:peptidoglycan biosynthetic process"/>
    <property type="evidence" value="ECO:0007669"/>
    <property type="project" value="UniProtKB-UniPathway"/>
</dbReference>
<dbReference type="GO" id="GO:0005737">
    <property type="term" value="C:cytoplasm"/>
    <property type="evidence" value="ECO:0007669"/>
    <property type="project" value="UniProtKB-SubCell"/>
</dbReference>
<dbReference type="SUPFAM" id="SSF63418">
    <property type="entry name" value="MurE/MurF N-terminal domain"/>
    <property type="match status" value="1"/>
</dbReference>
<dbReference type="eggNOG" id="COG0770">
    <property type="taxonomic scope" value="Bacteria"/>
</dbReference>
<keyword evidence="5" id="KW-0067">ATP-binding</keyword>
<comment type="subcellular location">
    <subcellularLocation>
        <location evidence="10">Cytoplasm</location>
    </subcellularLocation>
</comment>
<evidence type="ECO:0000313" key="15">
    <source>
        <dbReference type="Proteomes" id="UP000007939"/>
    </source>
</evidence>
<dbReference type="KEGG" id="scc:Spico_0653"/>
<evidence type="ECO:0000256" key="5">
    <source>
        <dbReference type="ARBA" id="ARBA00022840"/>
    </source>
</evidence>
<keyword evidence="9 10" id="KW-0961">Cell wall biogenesis/degradation</keyword>
<dbReference type="EMBL" id="CP002659">
    <property type="protein sequence ID" value="AEC01881.1"/>
    <property type="molecule type" value="Genomic_DNA"/>
</dbReference>
<feature type="domain" description="Mur ligase N-terminal catalytic" evidence="11">
    <location>
        <begin position="35"/>
        <end position="81"/>
    </location>
</feature>
<keyword evidence="15" id="KW-1185">Reference proteome</keyword>
<dbReference type="InterPro" id="IPR004101">
    <property type="entry name" value="Mur_ligase_C"/>
</dbReference>
<keyword evidence="6 10" id="KW-0133">Cell shape</keyword>
<dbReference type="InterPro" id="IPR013221">
    <property type="entry name" value="Mur_ligase_cen"/>
</dbReference>
<dbReference type="InterPro" id="IPR005863">
    <property type="entry name" value="UDP-N-AcMur_synth"/>
</dbReference>
<dbReference type="Gene3D" id="3.40.1190.10">
    <property type="entry name" value="Mur-like, catalytic domain"/>
    <property type="match status" value="1"/>
</dbReference>
<dbReference type="InterPro" id="IPR051046">
    <property type="entry name" value="MurCDEF_CellWall_CoF430Synth"/>
</dbReference>
<keyword evidence="1" id="KW-0963">Cytoplasm</keyword>
<dbReference type="GO" id="GO:0071555">
    <property type="term" value="P:cell wall organization"/>
    <property type="evidence" value="ECO:0007669"/>
    <property type="project" value="UniProtKB-KW"/>
</dbReference>
<evidence type="ECO:0000256" key="9">
    <source>
        <dbReference type="ARBA" id="ARBA00023316"/>
    </source>
</evidence>
<evidence type="ECO:0000256" key="4">
    <source>
        <dbReference type="ARBA" id="ARBA00022741"/>
    </source>
</evidence>
<dbReference type="SUPFAM" id="SSF53623">
    <property type="entry name" value="MurD-like peptide ligases, catalytic domain"/>
    <property type="match status" value="1"/>
</dbReference>
<keyword evidence="8 10" id="KW-0131">Cell cycle</keyword>
<feature type="domain" description="Mur ligase central" evidence="13">
    <location>
        <begin position="126"/>
        <end position="305"/>
    </location>
</feature>
<sequence length="477" mass="51941">MKIALGKHDATADYLATLGGCMLRRPRSRRKASFIRNLTIDSRSCDAGSLFIALPGSRSDGHLWIPDAISRGATTVLLHESRCGEFATLLDRTGTWALVAKEPLHALYRMATEYVSLLNGVTTIGITGSCGKTTTKEMLASILSQEFPTVKTPGNYNSTLGLPLSLMQIGDHHKYGVFEMGIDHIGEMDTMLGMLAPNHAVLTNIGISHAEKLGSISAIMTEKGKLLKNARNGYFMGMDEPSRKAMEHIAGHPQGFWGIHATEGVTGIRDEGLLGWTIIYQGTEIHVPAIGKHSLKDALAAISVARHLGVGEEFIKHGLEKVENLEGRSRVVSGDVTVIEDYYNAAASSTTSILDFMAATSWKGDKKVVLGDMKELGRYSDRAHEMIGRRLLLASPSSVFLYGTDTKKTWNILRSGGYAGQLVYSDDEHEVNRALERNIHRGDLVLVKGSRGMAMEKFLPVITAKNAILGGDRQCYA</sequence>
<dbReference type="Gene3D" id="3.90.190.20">
    <property type="entry name" value="Mur ligase, C-terminal domain"/>
    <property type="match status" value="1"/>
</dbReference>
<evidence type="ECO:0000256" key="6">
    <source>
        <dbReference type="ARBA" id="ARBA00022960"/>
    </source>
</evidence>
<dbReference type="SUPFAM" id="SSF53244">
    <property type="entry name" value="MurD-like peptide ligases, peptide-binding domain"/>
    <property type="match status" value="1"/>
</dbReference>
<dbReference type="HOGENOM" id="CLU_031507_1_2_12"/>
<evidence type="ECO:0000259" key="13">
    <source>
        <dbReference type="Pfam" id="PF08245"/>
    </source>
</evidence>
<comment type="function">
    <text evidence="10">Involved in cell wall formation. Catalyzes the final step in the synthesis of UDP-N-acetylmuramoyl-pentapeptide, the precursor of murein.</text>
</comment>
<dbReference type="Proteomes" id="UP000007939">
    <property type="component" value="Chromosome"/>
</dbReference>
<evidence type="ECO:0000256" key="1">
    <source>
        <dbReference type="ARBA" id="ARBA00022490"/>
    </source>
</evidence>
<dbReference type="UniPathway" id="UPA00219"/>
<dbReference type="Gene3D" id="3.40.1390.10">
    <property type="entry name" value="MurE/MurF, N-terminal domain"/>
    <property type="match status" value="1"/>
</dbReference>
<evidence type="ECO:0000259" key="12">
    <source>
        <dbReference type="Pfam" id="PF02875"/>
    </source>
</evidence>
<dbReference type="GO" id="GO:0008360">
    <property type="term" value="P:regulation of cell shape"/>
    <property type="evidence" value="ECO:0007669"/>
    <property type="project" value="UniProtKB-KW"/>
</dbReference>
<evidence type="ECO:0000256" key="3">
    <source>
        <dbReference type="ARBA" id="ARBA00022618"/>
    </source>
</evidence>
<reference evidence="14 15" key="2">
    <citation type="journal article" date="2012" name="Stand. Genomic Sci.">
        <title>Complete genome sequence of the termite hindgut bacterium Spirochaeta coccoides type strain (SPN1(T)), reclassification in the genus Sphaerochaeta as Sphaerochaeta coccoides comb. nov. and emendations of the family Spirochaetaceae and the genus Sphaerochaeta.</title>
        <authorList>
            <person name="Abt B."/>
            <person name="Han C."/>
            <person name="Scheuner C."/>
            <person name="Lu M."/>
            <person name="Lapidus A."/>
            <person name="Nolan M."/>
            <person name="Lucas S."/>
            <person name="Hammon N."/>
            <person name="Deshpande S."/>
            <person name="Cheng J.F."/>
            <person name="Tapia R."/>
            <person name="Goodwin L.A."/>
            <person name="Pitluck S."/>
            <person name="Liolios K."/>
            <person name="Pagani I."/>
            <person name="Ivanova N."/>
            <person name="Mavromatis K."/>
            <person name="Mikhailova N."/>
            <person name="Huntemann M."/>
            <person name="Pati A."/>
            <person name="Chen A."/>
            <person name="Palaniappan K."/>
            <person name="Land M."/>
            <person name="Hauser L."/>
            <person name="Brambilla E.M."/>
            <person name="Rohde M."/>
            <person name="Spring S."/>
            <person name="Gronow S."/>
            <person name="Goker M."/>
            <person name="Woyke T."/>
            <person name="Bristow J."/>
            <person name="Eisen J.A."/>
            <person name="Markowitz V."/>
            <person name="Hugenholtz P."/>
            <person name="Kyrpides N.C."/>
            <person name="Klenk H.P."/>
            <person name="Detter J.C."/>
        </authorList>
    </citation>
    <scope>NUCLEOTIDE SEQUENCE [LARGE SCALE GENOMIC DNA]</scope>
    <source>
        <strain evidence="15">ATCC BAA-1237 / DSM 17374 / SPN1</strain>
    </source>
</reference>
<keyword evidence="4" id="KW-0547">Nucleotide-binding</keyword>
<evidence type="ECO:0000256" key="2">
    <source>
        <dbReference type="ARBA" id="ARBA00022598"/>
    </source>
</evidence>